<gene>
    <name evidence="1" type="ORF">PVK06_019149</name>
</gene>
<sequence>MPPPPPRLSPDPQGSVDFRPEKRALAKSTLNKPVREVSSSLVYMFQNMFVKKNKNKIKEIYNKQKKKKRNLHLFKLQLFTDFVFLLFGSRSSRSITKCSFSFL</sequence>
<dbReference type="EMBL" id="JARKNE010000006">
    <property type="protein sequence ID" value="KAK5824378.1"/>
    <property type="molecule type" value="Genomic_DNA"/>
</dbReference>
<dbReference type="Proteomes" id="UP001358586">
    <property type="component" value="Chromosome 6"/>
</dbReference>
<name>A0ABR0PIY9_GOSAR</name>
<protein>
    <submittedName>
        <fullName evidence="1">Uncharacterized protein</fullName>
    </submittedName>
</protein>
<keyword evidence="2" id="KW-1185">Reference proteome</keyword>
<proteinExistence type="predicted"/>
<evidence type="ECO:0000313" key="1">
    <source>
        <dbReference type="EMBL" id="KAK5824378.1"/>
    </source>
</evidence>
<comment type="caution">
    <text evidence="1">The sequence shown here is derived from an EMBL/GenBank/DDBJ whole genome shotgun (WGS) entry which is preliminary data.</text>
</comment>
<organism evidence="1 2">
    <name type="scientific">Gossypium arboreum</name>
    <name type="common">Tree cotton</name>
    <name type="synonym">Gossypium nanking</name>
    <dbReference type="NCBI Taxonomy" id="29729"/>
    <lineage>
        <taxon>Eukaryota</taxon>
        <taxon>Viridiplantae</taxon>
        <taxon>Streptophyta</taxon>
        <taxon>Embryophyta</taxon>
        <taxon>Tracheophyta</taxon>
        <taxon>Spermatophyta</taxon>
        <taxon>Magnoliopsida</taxon>
        <taxon>eudicotyledons</taxon>
        <taxon>Gunneridae</taxon>
        <taxon>Pentapetalae</taxon>
        <taxon>rosids</taxon>
        <taxon>malvids</taxon>
        <taxon>Malvales</taxon>
        <taxon>Malvaceae</taxon>
        <taxon>Malvoideae</taxon>
        <taxon>Gossypium</taxon>
    </lineage>
</organism>
<reference evidence="1 2" key="1">
    <citation type="submission" date="2023-03" db="EMBL/GenBank/DDBJ databases">
        <title>WGS of Gossypium arboreum.</title>
        <authorList>
            <person name="Yu D."/>
        </authorList>
    </citation>
    <scope>NUCLEOTIDE SEQUENCE [LARGE SCALE GENOMIC DNA]</scope>
    <source>
        <tissue evidence="1">Leaf</tissue>
    </source>
</reference>
<evidence type="ECO:0000313" key="2">
    <source>
        <dbReference type="Proteomes" id="UP001358586"/>
    </source>
</evidence>
<accession>A0ABR0PIY9</accession>